<evidence type="ECO:0000313" key="1">
    <source>
        <dbReference type="EMBL" id="GBP97137.1"/>
    </source>
</evidence>
<accession>A0A4C2AE78</accession>
<name>A0A4C2AE78_EUMVA</name>
<dbReference type="EMBL" id="BGZK01002877">
    <property type="protein sequence ID" value="GBP97137.1"/>
    <property type="molecule type" value="Genomic_DNA"/>
</dbReference>
<sequence length="112" mass="12658">MIIPCQRSIFVRDVATSGERARRLLEHNARQVAPLGRSLRRSAISLIDVYLNKSCHRRRQFCSDESRLLKKDKAGNVSSRHGVPKPHAAISVIKPLDVFEGLNSLRRVLTCI</sequence>
<keyword evidence="2" id="KW-1185">Reference proteome</keyword>
<dbReference type="AlphaFoldDB" id="A0A4C2AE78"/>
<gene>
    <name evidence="1" type="ORF">EVAR_69185_1</name>
</gene>
<proteinExistence type="predicted"/>
<organism evidence="1 2">
    <name type="scientific">Eumeta variegata</name>
    <name type="common">Bagworm moth</name>
    <name type="synonym">Eumeta japonica</name>
    <dbReference type="NCBI Taxonomy" id="151549"/>
    <lineage>
        <taxon>Eukaryota</taxon>
        <taxon>Metazoa</taxon>
        <taxon>Ecdysozoa</taxon>
        <taxon>Arthropoda</taxon>
        <taxon>Hexapoda</taxon>
        <taxon>Insecta</taxon>
        <taxon>Pterygota</taxon>
        <taxon>Neoptera</taxon>
        <taxon>Endopterygota</taxon>
        <taxon>Lepidoptera</taxon>
        <taxon>Glossata</taxon>
        <taxon>Ditrysia</taxon>
        <taxon>Tineoidea</taxon>
        <taxon>Psychidae</taxon>
        <taxon>Oiketicinae</taxon>
        <taxon>Eumeta</taxon>
    </lineage>
</organism>
<protein>
    <submittedName>
        <fullName evidence="1">Uncharacterized protein</fullName>
    </submittedName>
</protein>
<dbReference type="Proteomes" id="UP000299102">
    <property type="component" value="Unassembled WGS sequence"/>
</dbReference>
<evidence type="ECO:0000313" key="2">
    <source>
        <dbReference type="Proteomes" id="UP000299102"/>
    </source>
</evidence>
<comment type="caution">
    <text evidence="1">The sequence shown here is derived from an EMBL/GenBank/DDBJ whole genome shotgun (WGS) entry which is preliminary data.</text>
</comment>
<reference evidence="1 2" key="1">
    <citation type="journal article" date="2019" name="Commun. Biol.">
        <title>The bagworm genome reveals a unique fibroin gene that provides high tensile strength.</title>
        <authorList>
            <person name="Kono N."/>
            <person name="Nakamura H."/>
            <person name="Ohtoshi R."/>
            <person name="Tomita M."/>
            <person name="Numata K."/>
            <person name="Arakawa K."/>
        </authorList>
    </citation>
    <scope>NUCLEOTIDE SEQUENCE [LARGE SCALE GENOMIC DNA]</scope>
</reference>